<feature type="compositionally biased region" description="Basic and acidic residues" evidence="1">
    <location>
        <begin position="112"/>
        <end position="122"/>
    </location>
</feature>
<dbReference type="AlphaFoldDB" id="A0A9J7EVU8"/>
<protein>
    <submittedName>
        <fullName evidence="3">Uncharacterized protein LOC111363969</fullName>
    </submittedName>
</protein>
<proteinExistence type="predicted"/>
<evidence type="ECO:0000313" key="2">
    <source>
        <dbReference type="Proteomes" id="UP000301870"/>
    </source>
</evidence>
<evidence type="ECO:0000313" key="3">
    <source>
        <dbReference type="RefSeq" id="XP_022836599.1"/>
    </source>
</evidence>
<dbReference type="Proteomes" id="UP000301870">
    <property type="component" value="Unplaced"/>
</dbReference>
<evidence type="ECO:0000256" key="1">
    <source>
        <dbReference type="SAM" id="MobiDB-lite"/>
    </source>
</evidence>
<dbReference type="GeneID" id="111363969"/>
<keyword evidence="2" id="KW-1185">Reference proteome</keyword>
<dbReference type="KEGG" id="sliu:111363969"/>
<dbReference type="PANTHER" id="PTHR19446">
    <property type="entry name" value="REVERSE TRANSCRIPTASES"/>
    <property type="match status" value="1"/>
</dbReference>
<gene>
    <name evidence="3" type="primary">LOC111363969</name>
</gene>
<feature type="compositionally biased region" description="Basic and acidic residues" evidence="1">
    <location>
        <begin position="129"/>
        <end position="138"/>
    </location>
</feature>
<name>A0A9J7EVU8_SPOLT</name>
<accession>A0A9J7EVU8</accession>
<dbReference type="RefSeq" id="XP_022836599.1">
    <property type="nucleotide sequence ID" value="XM_022980831.1"/>
</dbReference>
<feature type="region of interest" description="Disordered" evidence="1">
    <location>
        <begin position="106"/>
        <end position="141"/>
    </location>
</feature>
<sequence>MSGTLDELELQVFNVGDTPTFDTVKGGKALKSQVDVTASCDGAIPKINNKTKLTDLRWFKELAVLKKDVTRKKNRIRNAARVRRAMVVDEYLEAKELDESTIKRAQTTSSKEFCKKQDREGDTAEEDNTDHRHTREAASRVNDWQQDEYHDPPFTSLELKTAVEGLNPKEGPGPDGFTSDICSRAAYQDPDAFLALYNKYLELDIWKEATVIVLRKPGKNNYMISKSYRPIGLLPVLGKVLAVARIKWELVLRFITRQFGVMQN</sequence>
<organism evidence="2 3">
    <name type="scientific">Spodoptera litura</name>
    <name type="common">Asian cotton leafworm</name>
    <dbReference type="NCBI Taxonomy" id="69820"/>
    <lineage>
        <taxon>Eukaryota</taxon>
        <taxon>Metazoa</taxon>
        <taxon>Ecdysozoa</taxon>
        <taxon>Arthropoda</taxon>
        <taxon>Hexapoda</taxon>
        <taxon>Insecta</taxon>
        <taxon>Pterygota</taxon>
        <taxon>Neoptera</taxon>
        <taxon>Endopterygota</taxon>
        <taxon>Lepidoptera</taxon>
        <taxon>Glossata</taxon>
        <taxon>Ditrysia</taxon>
        <taxon>Noctuoidea</taxon>
        <taxon>Noctuidae</taxon>
        <taxon>Amphipyrinae</taxon>
        <taxon>Spodoptera</taxon>
    </lineage>
</organism>
<reference evidence="3" key="1">
    <citation type="submission" date="2025-08" db="UniProtKB">
        <authorList>
            <consortium name="RefSeq"/>
        </authorList>
    </citation>
    <scope>IDENTIFICATION</scope>
    <source>
        <strain evidence="3">Ishihara</strain>
        <tissue evidence="3">Whole body</tissue>
    </source>
</reference>
<dbReference type="OrthoDB" id="411871at2759"/>